<dbReference type="Pfam" id="PF12796">
    <property type="entry name" value="Ank_2"/>
    <property type="match status" value="1"/>
</dbReference>
<keyword evidence="1" id="KW-0812">Transmembrane</keyword>
<dbReference type="SUPFAM" id="SSF48403">
    <property type="entry name" value="Ankyrin repeat"/>
    <property type="match status" value="1"/>
</dbReference>
<gene>
    <name evidence="3" type="ORF">SSX86_016637</name>
</gene>
<feature type="transmembrane region" description="Helical" evidence="1">
    <location>
        <begin position="449"/>
        <end position="471"/>
    </location>
</feature>
<organism evidence="3 4">
    <name type="scientific">Deinandra increscens subsp. villosa</name>
    <dbReference type="NCBI Taxonomy" id="3103831"/>
    <lineage>
        <taxon>Eukaryota</taxon>
        <taxon>Viridiplantae</taxon>
        <taxon>Streptophyta</taxon>
        <taxon>Embryophyta</taxon>
        <taxon>Tracheophyta</taxon>
        <taxon>Spermatophyta</taxon>
        <taxon>Magnoliopsida</taxon>
        <taxon>eudicotyledons</taxon>
        <taxon>Gunneridae</taxon>
        <taxon>Pentapetalae</taxon>
        <taxon>asterids</taxon>
        <taxon>campanulids</taxon>
        <taxon>Asterales</taxon>
        <taxon>Asteraceae</taxon>
        <taxon>Asteroideae</taxon>
        <taxon>Heliantheae alliance</taxon>
        <taxon>Madieae</taxon>
        <taxon>Madiinae</taxon>
        <taxon>Deinandra</taxon>
    </lineage>
</organism>
<keyword evidence="1" id="KW-1133">Transmembrane helix</keyword>
<dbReference type="AlphaFoldDB" id="A0AAP0CYJ7"/>
<dbReference type="Proteomes" id="UP001408789">
    <property type="component" value="Unassembled WGS sequence"/>
</dbReference>
<feature type="transmembrane region" description="Helical" evidence="1">
    <location>
        <begin position="528"/>
        <end position="551"/>
    </location>
</feature>
<dbReference type="InterPro" id="IPR026961">
    <property type="entry name" value="PGG_dom"/>
</dbReference>
<dbReference type="PANTHER" id="PTHR24177:SF480">
    <property type="entry name" value="PGG DOMAIN-CONTAINING PROTEIN"/>
    <property type="match status" value="1"/>
</dbReference>
<keyword evidence="1" id="KW-0472">Membrane</keyword>
<protein>
    <recommendedName>
        <fullName evidence="2">PGG domain-containing protein</fullName>
    </recommendedName>
</protein>
<keyword evidence="4" id="KW-1185">Reference proteome</keyword>
<evidence type="ECO:0000313" key="4">
    <source>
        <dbReference type="Proteomes" id="UP001408789"/>
    </source>
</evidence>
<dbReference type="GO" id="GO:0016020">
    <property type="term" value="C:membrane"/>
    <property type="evidence" value="ECO:0007669"/>
    <property type="project" value="TreeGrafter"/>
</dbReference>
<dbReference type="Gene3D" id="1.25.40.20">
    <property type="entry name" value="Ankyrin repeat-containing domain"/>
    <property type="match status" value="2"/>
</dbReference>
<evidence type="ECO:0000256" key="1">
    <source>
        <dbReference type="SAM" id="Phobius"/>
    </source>
</evidence>
<feature type="transmembrane region" description="Helical" evidence="1">
    <location>
        <begin position="483"/>
        <end position="507"/>
    </location>
</feature>
<evidence type="ECO:0000259" key="2">
    <source>
        <dbReference type="Pfam" id="PF13962"/>
    </source>
</evidence>
<dbReference type="InterPro" id="IPR036770">
    <property type="entry name" value="Ankyrin_rpt-contain_sf"/>
</dbReference>
<dbReference type="Pfam" id="PF13962">
    <property type="entry name" value="PGG"/>
    <property type="match status" value="1"/>
</dbReference>
<comment type="caution">
    <text evidence="3">The sequence shown here is derived from an EMBL/GenBank/DDBJ whole genome shotgun (WGS) entry which is preliminary data.</text>
</comment>
<dbReference type="InterPro" id="IPR002110">
    <property type="entry name" value="Ankyrin_rpt"/>
</dbReference>
<proteinExistence type="predicted"/>
<dbReference type="SMART" id="SM00248">
    <property type="entry name" value="ANK"/>
    <property type="match status" value="6"/>
</dbReference>
<accession>A0AAP0CYJ7</accession>
<feature type="transmembrane region" description="Helical" evidence="1">
    <location>
        <begin position="563"/>
        <end position="581"/>
    </location>
</feature>
<evidence type="ECO:0000313" key="3">
    <source>
        <dbReference type="EMBL" id="KAK9065254.1"/>
    </source>
</evidence>
<name>A0AAP0CYJ7_9ASTR</name>
<feature type="domain" description="PGG" evidence="2">
    <location>
        <begin position="439"/>
        <end position="551"/>
    </location>
</feature>
<sequence length="630" mass="71834">MAPSKAEDIKINSDLYLALMNEDDQEVIRICRGISMGALHTLTIHEDTVLHMAIYQKKTDLALRLLDMVLPSDIHKLTWQNTGGNTILHETGTNNKTVEVAEEILRRAPMLLNMTNKEGETALFYAARHGKTKIYMLLHDEVCRATDGPDLNTFLRRHDKFNILHIAILSRNYKIACDIATNHKDLIAEKDPDEMTALQLLSTIKPKFQPKHLYKRILFKPSKVAEVVRRYQKKKHACEWAKKITSLLIKEDSSWEKTESWTDKRGLKLYEYGGSMSATSKPEQKITATTPEANYHKAGTPLLLATICDSTEIVRAILEMYPQAVEHVDKEGHNILHLAILHRRLKIIDIVEDMEYPVERLRGKLDKKYNTLLHMVGQKVDELKEDVKHPAKELKEDQLLYERVKKMSTTIDKSLRNAEQKTPYEVYSETNDSLRTEAKEWMSENAKNCSIVAVLIATVAFTSAYTIPGGYGKSGQPVLGHKTMFLIFTISDALSLSTSLTSVVIFLNIVTSPFRFKDFASSLFEKQLIGLVLLIISVAMMMVAFAATLVLTIMTNEGHWSDMTLYGVSFFPVVVFVYSNLPDYLKMMRDIYRVHKKFVGKVVVSLRKIWDYKPQSIRPVEGHSMLRSPV</sequence>
<reference evidence="3 4" key="1">
    <citation type="submission" date="2024-04" db="EMBL/GenBank/DDBJ databases">
        <title>The reference genome of an endangered Asteraceae, Deinandra increscens subsp. villosa, native to the Central Coast of California.</title>
        <authorList>
            <person name="Guilliams M."/>
            <person name="Hasenstab-Lehman K."/>
            <person name="Meyer R."/>
            <person name="Mcevoy S."/>
        </authorList>
    </citation>
    <scope>NUCLEOTIDE SEQUENCE [LARGE SCALE GENOMIC DNA]</scope>
    <source>
        <tissue evidence="3">Leaf</tissue>
    </source>
</reference>
<dbReference type="PANTHER" id="PTHR24177">
    <property type="entry name" value="CASKIN"/>
    <property type="match status" value="1"/>
</dbReference>
<dbReference type="EMBL" id="JBCNJP010000017">
    <property type="protein sequence ID" value="KAK9065254.1"/>
    <property type="molecule type" value="Genomic_DNA"/>
</dbReference>